<dbReference type="InterPro" id="IPR009628">
    <property type="entry name" value="Phage_tape_measure_N"/>
</dbReference>
<feature type="coiled-coil region" evidence="1">
    <location>
        <begin position="658"/>
        <end position="695"/>
    </location>
</feature>
<evidence type="ECO:0000256" key="1">
    <source>
        <dbReference type="SAM" id="Coils"/>
    </source>
</evidence>
<proteinExistence type="predicted"/>
<dbReference type="AlphaFoldDB" id="A0AAP9YJ18"/>
<feature type="coiled-coil region" evidence="1">
    <location>
        <begin position="13"/>
        <end position="71"/>
    </location>
</feature>
<protein>
    <submittedName>
        <fullName evidence="3">Phage tail length tape measure family protein</fullName>
    </submittedName>
</protein>
<accession>A0AAP9YJ18</accession>
<feature type="coiled-coil region" evidence="1">
    <location>
        <begin position="160"/>
        <end position="223"/>
    </location>
</feature>
<gene>
    <name evidence="3" type="ORF">GKQ51_08270</name>
</gene>
<name>A0AAP9YJ18_9GAMM</name>
<feature type="coiled-coil region" evidence="1">
    <location>
        <begin position="560"/>
        <end position="587"/>
    </location>
</feature>
<evidence type="ECO:0000259" key="2">
    <source>
        <dbReference type="Pfam" id="PF06791"/>
    </source>
</evidence>
<dbReference type="Pfam" id="PF06791">
    <property type="entry name" value="TMP_2"/>
    <property type="match status" value="1"/>
</dbReference>
<reference evidence="3 4" key="1">
    <citation type="submission" date="2020-12" db="EMBL/GenBank/DDBJ databases">
        <title>Genomic Analysis and Response surface optimization of nitrogen-fixing conditions for A. chroococcum strain HR1, Isolation from rhizosphere soil.</title>
        <authorList>
            <person name="Li J."/>
            <person name="Yang H."/>
            <person name="Liu H."/>
            <person name="Wang C."/>
            <person name="Tian Y."/>
            <person name="Lu X.Y."/>
        </authorList>
    </citation>
    <scope>NUCLEOTIDE SEQUENCE [LARGE SCALE GENOMIC DNA]</scope>
    <source>
        <strain evidence="3 4">HR1</strain>
    </source>
</reference>
<dbReference type="EMBL" id="CP066310">
    <property type="protein sequence ID" value="QQE90274.1"/>
    <property type="molecule type" value="Genomic_DNA"/>
</dbReference>
<dbReference type="Proteomes" id="UP000596192">
    <property type="component" value="Chromosome"/>
</dbReference>
<organism evidence="3 4">
    <name type="scientific">Azotobacter chroococcum</name>
    <dbReference type="NCBI Taxonomy" id="353"/>
    <lineage>
        <taxon>Bacteria</taxon>
        <taxon>Pseudomonadati</taxon>
        <taxon>Pseudomonadota</taxon>
        <taxon>Gammaproteobacteria</taxon>
        <taxon>Pseudomonadales</taxon>
        <taxon>Pseudomonadaceae</taxon>
        <taxon>Azotobacter</taxon>
    </lineage>
</organism>
<feature type="domain" description="Bacteriophage tail tape measure N-terminal" evidence="2">
    <location>
        <begin position="219"/>
        <end position="421"/>
    </location>
</feature>
<sequence length="1171" mass="123127">MAEKIELSISANVDAAMKEVAGFRREYAELVRQVEKPLRQVNSFRELESSLEQTGRKMREARDRVRELGNVLASVEQPTKEMAAGYKLAVAELKALERQELTQIGQLSRMRTELQGAGLDMRNLAAEQSRLAGEFSTRLDAGRADATLNSARGSLGVGAIEQTQRQLVDLRQQYQLVTRDSTLSAKQRAEAEANYRSNVASTLAQLRELRAGLNENGQAMQRAGLSAGQYQQAMQQLPMQLTDVVTSLASGMPLWMVLIQQGGQIRDSFGGIGNAASAIVSSINPMTAAIGGAVVVGGTLLAAFVQGRREASAYEQALIMSGNAAGTSADQLAAMAQRMDAANGTQRQAAAALAEIAGTGKFAADQIEAIGTAAVAMEESTGKAVSDTVAEFASLAEEPSKAVVELNKRYNFLTGAVYAQIAALEKQGDTEGAARLAVEAYGEAMNARAEQITERLGYLESAWRAVGKGAAEAWDAMLDIGRAATLEEKLADAYQQLQRLQNLGPARDANDDYRAQELESTISYLQGQIQARETRALEQRQQGTVNEAGLAAAQKLDSALASTAGNAEKLKARLKEIDDQAAAAARAGMAYSEQKLKQLKEAAAKEFTTEADQYQDDLRRQIALHGEIGEVAKLRYAIERGELGELTEIQKQSLLVEAKALDAKNATAEAAKQQIQEAEQLARSQESYVAGLEKQAFTLGLTAAQVRAYELAEKSLTGALNERAKAALAVLDAHEKQQQADQNAATNSGLQADYLRATGQPAEAAMLEIETRFAQMRKQFAKDSNAAGLALIDQLVPVEQVRARLDSLQTEIDTAFSATDRAESRISTEVDAGLITETAARAKILELRRQEADVLERQLPALREIAAQGGVAGEQALNQISEIENKIILARTAASDFELALKNGLTGGIQEALAGLADGTMSLRDAVTSLVSSVADALAQLAAQQVAEQVAGGLMRLFSGGDQGESLTVGAAAVSGSAASLAVAGGSLITGAAAIEAAAVSLAAASAAAGASGSGGGGMFSSLSSWFGFASGGHVTGPGTTTSDSIPAMLSNWEYVTRASVVQQPGALAFLDSFNRNGMAALDDYARRVHHATGGLAGVPAPALPRPSLPSLPSGAGVAAPGQAQQPINLRIVNSFDAGEAVSSGLNSAVGERALLNVVSANRQKIKALLS</sequence>
<evidence type="ECO:0000313" key="4">
    <source>
        <dbReference type="Proteomes" id="UP000596192"/>
    </source>
</evidence>
<dbReference type="RefSeq" id="WP_198867665.1">
    <property type="nucleotide sequence ID" value="NZ_CP066310.1"/>
</dbReference>
<keyword evidence="1" id="KW-0175">Coiled coil</keyword>
<evidence type="ECO:0000313" key="3">
    <source>
        <dbReference type="EMBL" id="QQE90274.1"/>
    </source>
</evidence>